<organism evidence="1">
    <name type="scientific">marine sediment metagenome</name>
    <dbReference type="NCBI Taxonomy" id="412755"/>
    <lineage>
        <taxon>unclassified sequences</taxon>
        <taxon>metagenomes</taxon>
        <taxon>ecological metagenomes</taxon>
    </lineage>
</organism>
<sequence>MIKLRLLFAPYISGEEQREIEENYRKPSKDVARTLTLEE</sequence>
<comment type="caution">
    <text evidence="1">The sequence shown here is derived from an EMBL/GenBank/DDBJ whole genome shotgun (WGS) entry which is preliminary data.</text>
</comment>
<evidence type="ECO:0000313" key="1">
    <source>
        <dbReference type="EMBL" id="GAI79459.1"/>
    </source>
</evidence>
<reference evidence="1" key="1">
    <citation type="journal article" date="2014" name="Front. Microbiol.">
        <title>High frequency of phylogenetically diverse reductive dehalogenase-homologous genes in deep subseafloor sedimentary metagenomes.</title>
        <authorList>
            <person name="Kawai M."/>
            <person name="Futagami T."/>
            <person name="Toyoda A."/>
            <person name="Takaki Y."/>
            <person name="Nishi S."/>
            <person name="Hori S."/>
            <person name="Arai W."/>
            <person name="Tsubouchi T."/>
            <person name="Morono Y."/>
            <person name="Uchiyama I."/>
            <person name="Ito T."/>
            <person name="Fujiyama A."/>
            <person name="Inagaki F."/>
            <person name="Takami H."/>
        </authorList>
    </citation>
    <scope>NUCLEOTIDE SEQUENCE</scope>
    <source>
        <strain evidence="1">Expedition CK06-06</strain>
    </source>
</reference>
<proteinExistence type="predicted"/>
<dbReference type="AlphaFoldDB" id="X1THH1"/>
<accession>X1THH1</accession>
<protein>
    <submittedName>
        <fullName evidence="1">Uncharacterized protein</fullName>
    </submittedName>
</protein>
<gene>
    <name evidence="1" type="ORF">S12H4_18848</name>
</gene>
<name>X1THH1_9ZZZZ</name>
<dbReference type="EMBL" id="BARW01009356">
    <property type="protein sequence ID" value="GAI79459.1"/>
    <property type="molecule type" value="Genomic_DNA"/>
</dbReference>